<feature type="compositionally biased region" description="Basic and acidic residues" evidence="5">
    <location>
        <begin position="157"/>
        <end position="171"/>
    </location>
</feature>
<dbReference type="AlphaFoldDB" id="A0A7J8CLL2"/>
<dbReference type="PANTHER" id="PTHR12035">
    <property type="entry name" value="SIALIC ACID BINDING IMMUNOGLOBULIN-LIKE LECTIN"/>
    <property type="match status" value="1"/>
</dbReference>
<protein>
    <submittedName>
        <fullName evidence="7">SIGLEC family like 1</fullName>
    </submittedName>
</protein>
<evidence type="ECO:0000256" key="6">
    <source>
        <dbReference type="SAM" id="Phobius"/>
    </source>
</evidence>
<evidence type="ECO:0000256" key="2">
    <source>
        <dbReference type="ARBA" id="ARBA00022692"/>
    </source>
</evidence>
<evidence type="ECO:0000256" key="3">
    <source>
        <dbReference type="ARBA" id="ARBA00022989"/>
    </source>
</evidence>
<dbReference type="GO" id="GO:0007155">
    <property type="term" value="P:cell adhesion"/>
    <property type="evidence" value="ECO:0007669"/>
    <property type="project" value="TreeGrafter"/>
</dbReference>
<feature type="transmembrane region" description="Helical" evidence="6">
    <location>
        <begin position="119"/>
        <end position="139"/>
    </location>
</feature>
<comment type="subcellular location">
    <subcellularLocation>
        <location evidence="1">Membrane</location>
        <topology evidence="1">Single-pass membrane protein</topology>
    </subcellularLocation>
</comment>
<organism evidence="7 8">
    <name type="scientific">Rousettus aegyptiacus</name>
    <name type="common">Egyptian fruit bat</name>
    <name type="synonym">Pteropus aegyptiacus</name>
    <dbReference type="NCBI Taxonomy" id="9407"/>
    <lineage>
        <taxon>Eukaryota</taxon>
        <taxon>Metazoa</taxon>
        <taxon>Chordata</taxon>
        <taxon>Craniata</taxon>
        <taxon>Vertebrata</taxon>
        <taxon>Euteleostomi</taxon>
        <taxon>Mammalia</taxon>
        <taxon>Eutheria</taxon>
        <taxon>Laurasiatheria</taxon>
        <taxon>Chiroptera</taxon>
        <taxon>Yinpterochiroptera</taxon>
        <taxon>Pteropodoidea</taxon>
        <taxon>Pteropodidae</taxon>
        <taxon>Rousettinae</taxon>
        <taxon>Rousettus</taxon>
    </lineage>
</organism>
<sequence length="187" mass="20890">MVLPRQGLAPARLIDSFCSLEKILRCTCCFNGIPTPSVRWWIEGDIVGVDSPDDSYQVTSTILGPWINSTISLTQQPEIGTHLLCEGKNHHGNHLLSIVLMSNKGSWDKEAFIRGLFQGFLYGAIAVTLLFLFLIPFIVKYIRMMQANEIATIKEERGPEVKECQESEMSLKKPIVTPSSESQNPLP</sequence>
<keyword evidence="4 6" id="KW-0472">Membrane</keyword>
<evidence type="ECO:0000313" key="8">
    <source>
        <dbReference type="Proteomes" id="UP000593571"/>
    </source>
</evidence>
<dbReference type="GO" id="GO:0033691">
    <property type="term" value="F:sialic acid binding"/>
    <property type="evidence" value="ECO:0007669"/>
    <property type="project" value="TreeGrafter"/>
</dbReference>
<dbReference type="EMBL" id="JACASE010000014">
    <property type="protein sequence ID" value="KAF6411736.1"/>
    <property type="molecule type" value="Genomic_DNA"/>
</dbReference>
<dbReference type="PANTHER" id="PTHR12035:SF113">
    <property type="entry name" value="RIKEN CDNA 4931406B18 GENE"/>
    <property type="match status" value="1"/>
</dbReference>
<keyword evidence="3 6" id="KW-1133">Transmembrane helix</keyword>
<evidence type="ECO:0000256" key="4">
    <source>
        <dbReference type="ARBA" id="ARBA00023136"/>
    </source>
</evidence>
<feature type="compositionally biased region" description="Polar residues" evidence="5">
    <location>
        <begin position="177"/>
        <end position="187"/>
    </location>
</feature>
<keyword evidence="8" id="KW-1185">Reference proteome</keyword>
<evidence type="ECO:0000256" key="5">
    <source>
        <dbReference type="SAM" id="MobiDB-lite"/>
    </source>
</evidence>
<dbReference type="GO" id="GO:0005886">
    <property type="term" value="C:plasma membrane"/>
    <property type="evidence" value="ECO:0007669"/>
    <property type="project" value="TreeGrafter"/>
</dbReference>
<dbReference type="InterPro" id="IPR051036">
    <property type="entry name" value="SIGLEC"/>
</dbReference>
<feature type="region of interest" description="Disordered" evidence="5">
    <location>
        <begin position="157"/>
        <end position="187"/>
    </location>
</feature>
<reference evidence="7 8" key="1">
    <citation type="journal article" date="2020" name="Nature">
        <title>Six reference-quality genomes reveal evolution of bat adaptations.</title>
        <authorList>
            <person name="Jebb D."/>
            <person name="Huang Z."/>
            <person name="Pippel M."/>
            <person name="Hughes G.M."/>
            <person name="Lavrichenko K."/>
            <person name="Devanna P."/>
            <person name="Winkler S."/>
            <person name="Jermiin L.S."/>
            <person name="Skirmuntt E.C."/>
            <person name="Katzourakis A."/>
            <person name="Burkitt-Gray L."/>
            <person name="Ray D.A."/>
            <person name="Sullivan K.A.M."/>
            <person name="Roscito J.G."/>
            <person name="Kirilenko B.M."/>
            <person name="Davalos L.M."/>
            <person name="Corthals A.P."/>
            <person name="Power M.L."/>
            <person name="Jones G."/>
            <person name="Ransome R.D."/>
            <person name="Dechmann D.K.N."/>
            <person name="Locatelli A.G."/>
            <person name="Puechmaille S.J."/>
            <person name="Fedrigo O."/>
            <person name="Jarvis E.D."/>
            <person name="Hiller M."/>
            <person name="Vernes S.C."/>
            <person name="Myers E.W."/>
            <person name="Teeling E.C."/>
        </authorList>
    </citation>
    <scope>NUCLEOTIDE SEQUENCE [LARGE SCALE GENOMIC DNA]</scope>
    <source>
        <strain evidence="7">MRouAeg1</strain>
        <tissue evidence="7">Muscle</tissue>
    </source>
</reference>
<evidence type="ECO:0000313" key="7">
    <source>
        <dbReference type="EMBL" id="KAF6411736.1"/>
    </source>
</evidence>
<evidence type="ECO:0000256" key="1">
    <source>
        <dbReference type="ARBA" id="ARBA00004167"/>
    </source>
</evidence>
<dbReference type="Proteomes" id="UP000593571">
    <property type="component" value="Unassembled WGS sequence"/>
</dbReference>
<name>A0A7J8CLL2_ROUAE</name>
<keyword evidence="2 6" id="KW-0812">Transmembrane</keyword>
<gene>
    <name evidence="7" type="ORF">HJG63_017599</name>
</gene>
<proteinExistence type="predicted"/>
<comment type="caution">
    <text evidence="7">The sequence shown here is derived from an EMBL/GenBank/DDBJ whole genome shotgun (WGS) entry which is preliminary data.</text>
</comment>
<accession>A0A7J8CLL2</accession>